<proteinExistence type="predicted"/>
<gene>
    <name evidence="1" type="ORF">DFH08DRAFT_882972</name>
</gene>
<comment type="caution">
    <text evidence="1">The sequence shown here is derived from an EMBL/GenBank/DDBJ whole genome shotgun (WGS) entry which is preliminary data.</text>
</comment>
<accession>A0AAD6ZMU7</accession>
<reference evidence="1" key="1">
    <citation type="submission" date="2023-03" db="EMBL/GenBank/DDBJ databases">
        <title>Massive genome expansion in bonnet fungi (Mycena s.s.) driven by repeated elements and novel gene families across ecological guilds.</title>
        <authorList>
            <consortium name="Lawrence Berkeley National Laboratory"/>
            <person name="Harder C.B."/>
            <person name="Miyauchi S."/>
            <person name="Viragh M."/>
            <person name="Kuo A."/>
            <person name="Thoen E."/>
            <person name="Andreopoulos B."/>
            <person name="Lu D."/>
            <person name="Skrede I."/>
            <person name="Drula E."/>
            <person name="Henrissat B."/>
            <person name="Morin E."/>
            <person name="Kohler A."/>
            <person name="Barry K."/>
            <person name="LaButti K."/>
            <person name="Morin E."/>
            <person name="Salamov A."/>
            <person name="Lipzen A."/>
            <person name="Mereny Z."/>
            <person name="Hegedus B."/>
            <person name="Baldrian P."/>
            <person name="Stursova M."/>
            <person name="Weitz H."/>
            <person name="Taylor A."/>
            <person name="Grigoriev I.V."/>
            <person name="Nagy L.G."/>
            <person name="Martin F."/>
            <person name="Kauserud H."/>
        </authorList>
    </citation>
    <scope>NUCLEOTIDE SEQUENCE</scope>
    <source>
        <strain evidence="1">CBHHK002</strain>
    </source>
</reference>
<name>A0AAD6ZMU7_9AGAR</name>
<keyword evidence="2" id="KW-1185">Reference proteome</keyword>
<dbReference type="EMBL" id="JARIHO010000037">
    <property type="protein sequence ID" value="KAJ7330542.1"/>
    <property type="molecule type" value="Genomic_DNA"/>
</dbReference>
<organism evidence="1 2">
    <name type="scientific">Mycena albidolilacea</name>
    <dbReference type="NCBI Taxonomy" id="1033008"/>
    <lineage>
        <taxon>Eukaryota</taxon>
        <taxon>Fungi</taxon>
        <taxon>Dikarya</taxon>
        <taxon>Basidiomycota</taxon>
        <taxon>Agaricomycotina</taxon>
        <taxon>Agaricomycetes</taxon>
        <taxon>Agaricomycetidae</taxon>
        <taxon>Agaricales</taxon>
        <taxon>Marasmiineae</taxon>
        <taxon>Mycenaceae</taxon>
        <taxon>Mycena</taxon>
    </lineage>
</organism>
<sequence length="183" mass="20772">MEIRPYVFVLAAAAYSSVHNTEHKKRKQMQPDSELPLRKLQKMQYYRRPVEDWVEIHAYTLSQSKDPSASFSLDSAGVLPVRGDPLAPQIATTLARLSSPDPDPARGVLGGFVCLYVIDGLPILLSSSYVYKRDSPLRRPGHKPWYWFTQYCCRLGLVFRLGGPEAYTSWMPGIMGKKNHSWV</sequence>
<dbReference type="AlphaFoldDB" id="A0AAD6ZMU7"/>
<evidence type="ECO:0000313" key="2">
    <source>
        <dbReference type="Proteomes" id="UP001218218"/>
    </source>
</evidence>
<evidence type="ECO:0000313" key="1">
    <source>
        <dbReference type="EMBL" id="KAJ7330542.1"/>
    </source>
</evidence>
<dbReference type="Proteomes" id="UP001218218">
    <property type="component" value="Unassembled WGS sequence"/>
</dbReference>
<protein>
    <submittedName>
        <fullName evidence="1">Uncharacterized protein</fullName>
    </submittedName>
</protein>